<proteinExistence type="predicted"/>
<keyword evidence="3" id="KW-0813">Transport</keyword>
<evidence type="ECO:0000256" key="5">
    <source>
        <dbReference type="ARBA" id="ARBA00023136"/>
    </source>
</evidence>
<feature type="transmembrane region" description="Helical" evidence="7">
    <location>
        <begin position="66"/>
        <end position="84"/>
    </location>
</feature>
<evidence type="ECO:0000256" key="1">
    <source>
        <dbReference type="ARBA" id="ARBA00004141"/>
    </source>
</evidence>
<evidence type="ECO:0000313" key="10">
    <source>
        <dbReference type="Proteomes" id="UP000316726"/>
    </source>
</evidence>
<protein>
    <submittedName>
        <fullName evidence="9">Amino acid transporter</fullName>
    </submittedName>
</protein>
<feature type="transmembrane region" description="Helical" evidence="7">
    <location>
        <begin position="321"/>
        <end position="340"/>
    </location>
</feature>
<accession>A0A5B8MZN0</accession>
<evidence type="ECO:0000256" key="3">
    <source>
        <dbReference type="ARBA" id="ARBA00022970"/>
    </source>
</evidence>
<feature type="transmembrane region" description="Helical" evidence="7">
    <location>
        <begin position="375"/>
        <end position="395"/>
    </location>
</feature>
<feature type="transmembrane region" description="Helical" evidence="7">
    <location>
        <begin position="282"/>
        <end position="309"/>
    </location>
</feature>
<name>A0A5B8MZN0_9CHLO</name>
<dbReference type="InterPro" id="IPR013057">
    <property type="entry name" value="AA_transpt_TM"/>
</dbReference>
<feature type="domain" description="Amino acid transporter transmembrane" evidence="8">
    <location>
        <begin position="60"/>
        <end position="452"/>
    </location>
</feature>
<feature type="transmembrane region" description="Helical" evidence="7">
    <location>
        <begin position="401"/>
        <end position="423"/>
    </location>
</feature>
<feature type="region of interest" description="Disordered" evidence="6">
    <location>
        <begin position="1"/>
        <end position="57"/>
    </location>
</feature>
<feature type="transmembrane region" description="Helical" evidence="7">
    <location>
        <begin position="143"/>
        <end position="162"/>
    </location>
</feature>
<dbReference type="GO" id="GO:0015179">
    <property type="term" value="F:L-amino acid transmembrane transporter activity"/>
    <property type="evidence" value="ECO:0007669"/>
    <property type="project" value="TreeGrafter"/>
</dbReference>
<evidence type="ECO:0000256" key="2">
    <source>
        <dbReference type="ARBA" id="ARBA00022692"/>
    </source>
</evidence>
<dbReference type="EMBL" id="CP031049">
    <property type="protein sequence ID" value="QDZ25122.1"/>
    <property type="molecule type" value="Genomic_DNA"/>
</dbReference>
<gene>
    <name evidence="9" type="ORF">A3770_16p76400</name>
</gene>
<organism evidence="9 10">
    <name type="scientific">Chloropicon primus</name>
    <dbReference type="NCBI Taxonomy" id="1764295"/>
    <lineage>
        <taxon>Eukaryota</taxon>
        <taxon>Viridiplantae</taxon>
        <taxon>Chlorophyta</taxon>
        <taxon>Chloropicophyceae</taxon>
        <taxon>Chloropicales</taxon>
        <taxon>Chloropicaceae</taxon>
        <taxon>Chloropicon</taxon>
    </lineage>
</organism>
<keyword evidence="4 7" id="KW-1133">Transmembrane helix</keyword>
<reference evidence="9 10" key="1">
    <citation type="submission" date="2018-07" db="EMBL/GenBank/DDBJ databases">
        <title>The complete nuclear genome of the prasinophyte Chloropicon primus (CCMP1205).</title>
        <authorList>
            <person name="Pombert J.-F."/>
            <person name="Otis C."/>
            <person name="Turmel M."/>
            <person name="Lemieux C."/>
        </authorList>
    </citation>
    <scope>NUCLEOTIDE SEQUENCE [LARGE SCALE GENOMIC DNA]</scope>
    <source>
        <strain evidence="9 10">CCMP1205</strain>
    </source>
</reference>
<feature type="transmembrane region" description="Helical" evidence="7">
    <location>
        <begin position="174"/>
        <end position="195"/>
    </location>
</feature>
<keyword evidence="10" id="KW-1185">Reference proteome</keyword>
<evidence type="ECO:0000256" key="7">
    <source>
        <dbReference type="SAM" id="Phobius"/>
    </source>
</evidence>
<dbReference type="Pfam" id="PF01490">
    <property type="entry name" value="Aa_trans"/>
    <property type="match status" value="1"/>
</dbReference>
<keyword evidence="5 7" id="KW-0472">Membrane</keyword>
<evidence type="ECO:0000313" key="9">
    <source>
        <dbReference type="EMBL" id="QDZ25122.1"/>
    </source>
</evidence>
<dbReference type="GO" id="GO:0016020">
    <property type="term" value="C:membrane"/>
    <property type="evidence" value="ECO:0007669"/>
    <property type="project" value="UniProtKB-SubCell"/>
</dbReference>
<dbReference type="PANTHER" id="PTHR22950">
    <property type="entry name" value="AMINO ACID TRANSPORTER"/>
    <property type="match status" value="1"/>
</dbReference>
<dbReference type="Proteomes" id="UP000316726">
    <property type="component" value="Chromosome 16"/>
</dbReference>
<feature type="transmembrane region" description="Helical" evidence="7">
    <location>
        <begin position="90"/>
        <end position="116"/>
    </location>
</feature>
<sequence>MSKKRHSHEEGSNSERMVSYDQGQPLLASEREGGSDLSEEDKLLGNGHGGEGGHHKSKISSWTNTGVIMCANLMGAGVLALPAVMKDVGWIPGLGLIVLLAFGAIYSGSLITRIWVLAEHRKHRADKYGDLGHFAYGEKGQKVVNSVTYFYISVVTVVFHLAAAESLQTVFYDVAGNLCLWQYSLVTVFLVLPLAQIRSLQNVSFLAILGSVTILGTVLIAVCRMLEQGPLEGAHTELINTSRKDIRPKVDTLVLIVFSYCGQAIFTELISSMDKPADFPKAVWSSTLTMMGSYILIASVGYACLGGLAIAPVTDALPEDFWAQIANILLFGHVLVAYIIELNILTKGMCYMWQVLRPGSWPTGKSKESRVQRKVIWGVSSTFLVIMSFLLSNTVSFFSELLAFAGATGGIATTYIFPCLFIVKVDQAISKTEKFVCKTIIVTACIFAVVCLCNTVLDIIQKWQDVGPPFMCMSCNYKKENNLTPGVC</sequence>
<comment type="subcellular location">
    <subcellularLocation>
        <location evidence="1">Membrane</location>
        <topology evidence="1">Multi-pass membrane protein</topology>
    </subcellularLocation>
</comment>
<dbReference type="OrthoDB" id="40134at2759"/>
<dbReference type="PANTHER" id="PTHR22950:SF461">
    <property type="entry name" value="AMINO ACID TRANSPORTER TRANSMEMBRANE DOMAIN-CONTAINING PROTEIN"/>
    <property type="match status" value="1"/>
</dbReference>
<feature type="transmembrane region" description="Helical" evidence="7">
    <location>
        <begin position="252"/>
        <end position="270"/>
    </location>
</feature>
<evidence type="ECO:0000256" key="6">
    <source>
        <dbReference type="SAM" id="MobiDB-lite"/>
    </source>
</evidence>
<evidence type="ECO:0000256" key="4">
    <source>
        <dbReference type="ARBA" id="ARBA00022989"/>
    </source>
</evidence>
<keyword evidence="2 7" id="KW-0812">Transmembrane</keyword>
<dbReference type="STRING" id="1764295.A0A5B8MZN0"/>
<feature type="transmembrane region" description="Helical" evidence="7">
    <location>
        <begin position="435"/>
        <end position="457"/>
    </location>
</feature>
<evidence type="ECO:0000259" key="8">
    <source>
        <dbReference type="Pfam" id="PF01490"/>
    </source>
</evidence>
<keyword evidence="3" id="KW-0029">Amino-acid transport</keyword>
<feature type="transmembrane region" description="Helical" evidence="7">
    <location>
        <begin position="202"/>
        <end position="222"/>
    </location>
</feature>
<dbReference type="AlphaFoldDB" id="A0A5B8MZN0"/>